<protein>
    <submittedName>
        <fullName evidence="1">Uncharacterized protein</fullName>
    </submittedName>
</protein>
<organism evidence="1">
    <name type="scientific">Tanacetum cinerariifolium</name>
    <name type="common">Dalmatian daisy</name>
    <name type="synonym">Chrysanthemum cinerariifolium</name>
    <dbReference type="NCBI Taxonomy" id="118510"/>
    <lineage>
        <taxon>Eukaryota</taxon>
        <taxon>Viridiplantae</taxon>
        <taxon>Streptophyta</taxon>
        <taxon>Embryophyta</taxon>
        <taxon>Tracheophyta</taxon>
        <taxon>Spermatophyta</taxon>
        <taxon>Magnoliopsida</taxon>
        <taxon>eudicotyledons</taxon>
        <taxon>Gunneridae</taxon>
        <taxon>Pentapetalae</taxon>
        <taxon>asterids</taxon>
        <taxon>campanulids</taxon>
        <taxon>Asterales</taxon>
        <taxon>Asteraceae</taxon>
        <taxon>Asteroideae</taxon>
        <taxon>Anthemideae</taxon>
        <taxon>Anthemidinae</taxon>
        <taxon>Tanacetum</taxon>
    </lineage>
</organism>
<feature type="non-terminal residue" evidence="1">
    <location>
        <position position="1"/>
    </location>
</feature>
<reference evidence="1" key="1">
    <citation type="journal article" date="2019" name="Sci. Rep.">
        <title>Draft genome of Tanacetum cinerariifolium, the natural source of mosquito coil.</title>
        <authorList>
            <person name="Yamashiro T."/>
            <person name="Shiraishi A."/>
            <person name="Satake H."/>
            <person name="Nakayama K."/>
        </authorList>
    </citation>
    <scope>NUCLEOTIDE SEQUENCE</scope>
</reference>
<feature type="non-terminal residue" evidence="1">
    <location>
        <position position="122"/>
    </location>
</feature>
<comment type="caution">
    <text evidence="1">The sequence shown here is derived from an EMBL/GenBank/DDBJ whole genome shotgun (WGS) entry which is preliminary data.</text>
</comment>
<proteinExistence type="predicted"/>
<name>A0A699TV06_TANCI</name>
<evidence type="ECO:0000313" key="1">
    <source>
        <dbReference type="EMBL" id="GFD12888.1"/>
    </source>
</evidence>
<gene>
    <name evidence="1" type="ORF">Tci_884857</name>
</gene>
<dbReference type="EMBL" id="BKCJ011268765">
    <property type="protein sequence ID" value="GFD12888.1"/>
    <property type="molecule type" value="Genomic_DNA"/>
</dbReference>
<dbReference type="AlphaFoldDB" id="A0A699TV06"/>
<accession>A0A699TV06</accession>
<sequence>AADASPFLSSIAADQIPVGVLFESTSMNLQEFFLDSDEEMPPGMSRVAADPDSDDEVVAEILFREVKPSYVIDPLRIFFSSDSDSGDDDSEYSLPYNADDGLDLWRDVNMLCRSLHADDVEE</sequence>